<dbReference type="EMBL" id="BAAAOS010000020">
    <property type="protein sequence ID" value="GAA1579298.1"/>
    <property type="molecule type" value="Genomic_DNA"/>
</dbReference>
<accession>A0ABN2DKB7</accession>
<dbReference type="InterPro" id="IPR006311">
    <property type="entry name" value="TAT_signal"/>
</dbReference>
<protein>
    <recommendedName>
        <fullName evidence="3">LamG-like jellyroll fold domain-containing protein</fullName>
    </recommendedName>
</protein>
<keyword evidence="2" id="KW-1015">Disulfide bond</keyword>
<dbReference type="InterPro" id="IPR013320">
    <property type="entry name" value="ConA-like_dom_sf"/>
</dbReference>
<comment type="caution">
    <text evidence="4">The sequence shown here is derived from an EMBL/GenBank/DDBJ whole genome shotgun (WGS) entry which is preliminary data.</text>
</comment>
<keyword evidence="5" id="KW-1185">Reference proteome</keyword>
<evidence type="ECO:0000259" key="3">
    <source>
        <dbReference type="SMART" id="SM00560"/>
    </source>
</evidence>
<dbReference type="Proteomes" id="UP001500393">
    <property type="component" value="Unassembled WGS sequence"/>
</dbReference>
<evidence type="ECO:0000256" key="1">
    <source>
        <dbReference type="ARBA" id="ARBA00022729"/>
    </source>
</evidence>
<evidence type="ECO:0000313" key="4">
    <source>
        <dbReference type="EMBL" id="GAA1579298.1"/>
    </source>
</evidence>
<dbReference type="SMART" id="SM00560">
    <property type="entry name" value="LamGL"/>
    <property type="match status" value="1"/>
</dbReference>
<dbReference type="SUPFAM" id="SSF50939">
    <property type="entry name" value="Sialidases"/>
    <property type="match status" value="1"/>
</dbReference>
<dbReference type="Pfam" id="PF13385">
    <property type="entry name" value="Laminin_G_3"/>
    <property type="match status" value="1"/>
</dbReference>
<reference evidence="4 5" key="1">
    <citation type="journal article" date="2019" name="Int. J. Syst. Evol. Microbiol.">
        <title>The Global Catalogue of Microorganisms (GCM) 10K type strain sequencing project: providing services to taxonomists for standard genome sequencing and annotation.</title>
        <authorList>
            <consortium name="The Broad Institute Genomics Platform"/>
            <consortium name="The Broad Institute Genome Sequencing Center for Infectious Disease"/>
            <person name="Wu L."/>
            <person name="Ma J."/>
        </authorList>
    </citation>
    <scope>NUCLEOTIDE SEQUENCE [LARGE SCALE GENOMIC DNA]</scope>
    <source>
        <strain evidence="4 5">JCM 14969</strain>
    </source>
</reference>
<sequence length="625" mass="67952">MEDNFGTISRRVALVGGFAAAAGLVNLSAAQAGNVPGARLTTGVTPTAADAAGPVEVTGSNYYDSLVAEIDFSPASGGIFLGSPSIAKLPDGTLVASRDEFGPNVTDQTNVYRSTDGGKSWSFASRTTAFWAKLFVHRGVLYMLGDDADHGNVIIKRSDDGGLSWRDSLLLDGTAMHTWPLEPWGYHMAPTPVLRAGGRLYKGIELAYRGPFPSTQALMISADENADLLDPASWTVSTPIDSVTYLEGNAVQAPNGEIWNIMRRVGVRRAGVARLSPDGTRLDYVRDIDFPGGDVKFHIQQDPASGRYAAIANLRTDLSRHHRNVLGLVWSEDLIDWHVGKIVIQEDDDQSWADATRLYGFQYPDWIFDGDDILIVSRTSYEGADNFHNANRLTFHRLQQYRRYLDPQDLVLHYTFDTPGRPNNSLVVDASLEGNHATASGGLLSVGRRGRGLELNGTQSWIDPHFALGNEMAVSKAVTFAAWVRKEPGASRDQWVMSTQISQVRGFEVVLTASGAMRVGARSTAQEPLRTRAVGYPDDGHWHHIAAVLDFSGQTMRLFIDGAEQDSAGASVPFSSPTYQRLGPAFEDRIGEPSGGSGTFAGTLDDIRLYVRALTPEEIRGLATH</sequence>
<dbReference type="InterPro" id="IPR006558">
    <property type="entry name" value="LamG-like"/>
</dbReference>
<keyword evidence="1" id="KW-0732">Signal</keyword>
<feature type="domain" description="LamG-like jellyroll fold" evidence="3">
    <location>
        <begin position="476"/>
        <end position="617"/>
    </location>
</feature>
<dbReference type="PROSITE" id="PS51318">
    <property type="entry name" value="TAT"/>
    <property type="match status" value="1"/>
</dbReference>
<evidence type="ECO:0000313" key="5">
    <source>
        <dbReference type="Proteomes" id="UP001500393"/>
    </source>
</evidence>
<evidence type="ECO:0000256" key="2">
    <source>
        <dbReference type="ARBA" id="ARBA00023157"/>
    </source>
</evidence>
<dbReference type="CDD" id="cd15482">
    <property type="entry name" value="Sialidase_non-viral"/>
    <property type="match status" value="1"/>
</dbReference>
<dbReference type="Gene3D" id="2.60.120.200">
    <property type="match status" value="1"/>
</dbReference>
<dbReference type="Gene3D" id="2.120.10.10">
    <property type="match status" value="1"/>
</dbReference>
<gene>
    <name evidence="4" type="ORF">GCM10009789_36240</name>
</gene>
<name>A0ABN2DKB7_9ACTN</name>
<proteinExistence type="predicted"/>
<organism evidence="4 5">
    <name type="scientific">Kribbella sancticallisti</name>
    <dbReference type="NCBI Taxonomy" id="460087"/>
    <lineage>
        <taxon>Bacteria</taxon>
        <taxon>Bacillati</taxon>
        <taxon>Actinomycetota</taxon>
        <taxon>Actinomycetes</taxon>
        <taxon>Propionibacteriales</taxon>
        <taxon>Kribbellaceae</taxon>
        <taxon>Kribbella</taxon>
    </lineage>
</organism>
<dbReference type="InterPro" id="IPR036278">
    <property type="entry name" value="Sialidase_sf"/>
</dbReference>
<dbReference type="SUPFAM" id="SSF49899">
    <property type="entry name" value="Concanavalin A-like lectins/glucanases"/>
    <property type="match status" value="1"/>
</dbReference>
<dbReference type="RefSeq" id="WP_344215302.1">
    <property type="nucleotide sequence ID" value="NZ_BAAAOS010000020.1"/>
</dbReference>